<evidence type="ECO:0000256" key="3">
    <source>
        <dbReference type="ARBA" id="ARBA00023239"/>
    </source>
</evidence>
<gene>
    <name evidence="4" type="primary">mqnA</name>
    <name evidence="5" type="ORF">SpAn4DRAFT_3730</name>
</gene>
<dbReference type="HAMAP" id="MF_00995">
    <property type="entry name" value="MqnA"/>
    <property type="match status" value="1"/>
</dbReference>
<evidence type="ECO:0000256" key="1">
    <source>
        <dbReference type="ARBA" id="ARBA00004863"/>
    </source>
</evidence>
<dbReference type="RefSeq" id="WP_021168938.1">
    <property type="nucleotide sequence ID" value="NZ_CTRP01000005.1"/>
</dbReference>
<protein>
    <recommendedName>
        <fullName evidence="4">Chorismate dehydratase</fullName>
        <ecNumber evidence="4">4.2.1.151</ecNumber>
    </recommendedName>
    <alternativeName>
        <fullName evidence="4">Menaquinone biosynthetic enzyme MqnA</fullName>
    </alternativeName>
</protein>
<reference evidence="6" key="1">
    <citation type="submission" date="2015-03" db="EMBL/GenBank/DDBJ databases">
        <authorList>
            <person name="Nijsse Bart"/>
        </authorList>
    </citation>
    <scope>NUCLEOTIDE SEQUENCE [LARGE SCALE GENOMIC DNA]</scope>
</reference>
<accession>A0A0U1KYX2</accession>
<dbReference type="InterPro" id="IPR030868">
    <property type="entry name" value="MqnA"/>
</dbReference>
<organism evidence="5 6">
    <name type="scientific">Sporomusa ovata</name>
    <dbReference type="NCBI Taxonomy" id="2378"/>
    <lineage>
        <taxon>Bacteria</taxon>
        <taxon>Bacillati</taxon>
        <taxon>Bacillota</taxon>
        <taxon>Negativicutes</taxon>
        <taxon>Selenomonadales</taxon>
        <taxon>Sporomusaceae</taxon>
        <taxon>Sporomusa</taxon>
    </lineage>
</organism>
<evidence type="ECO:0000256" key="2">
    <source>
        <dbReference type="ARBA" id="ARBA00022428"/>
    </source>
</evidence>
<comment type="pathway">
    <text evidence="1 4">Quinol/quinone metabolism; menaquinone biosynthesis.</text>
</comment>
<dbReference type="Gene3D" id="3.40.190.10">
    <property type="entry name" value="Periplasmic binding protein-like II"/>
    <property type="match status" value="2"/>
</dbReference>
<comment type="catalytic activity">
    <reaction evidence="4">
        <text>chorismate = 3-[(1-carboxyvinyl)-oxy]benzoate + H2O</text>
        <dbReference type="Rhea" id="RHEA:40051"/>
        <dbReference type="ChEBI" id="CHEBI:15377"/>
        <dbReference type="ChEBI" id="CHEBI:29748"/>
        <dbReference type="ChEBI" id="CHEBI:76981"/>
        <dbReference type="EC" id="4.2.1.151"/>
    </reaction>
</comment>
<keyword evidence="3 4" id="KW-0456">Lyase</keyword>
<dbReference type="GO" id="GO:0016836">
    <property type="term" value="F:hydro-lyase activity"/>
    <property type="evidence" value="ECO:0007669"/>
    <property type="project" value="UniProtKB-UniRule"/>
</dbReference>
<dbReference type="EC" id="4.2.1.151" evidence="4"/>
<dbReference type="Proteomes" id="UP000049855">
    <property type="component" value="Unassembled WGS sequence"/>
</dbReference>
<proteinExistence type="inferred from homology"/>
<comment type="function">
    <text evidence="4">Catalyzes the dehydration of chorismate into 3-[(1-carboxyvinyl)oxy]benzoate, a step in the biosynthesis of menaquinone (MK, vitamin K2).</text>
</comment>
<dbReference type="EMBL" id="CTRP01000005">
    <property type="protein sequence ID" value="CQR71864.1"/>
    <property type="molecule type" value="Genomic_DNA"/>
</dbReference>
<keyword evidence="6" id="KW-1185">Reference proteome</keyword>
<evidence type="ECO:0000313" key="5">
    <source>
        <dbReference type="EMBL" id="CQR71864.1"/>
    </source>
</evidence>
<evidence type="ECO:0000313" key="6">
    <source>
        <dbReference type="Proteomes" id="UP000049855"/>
    </source>
</evidence>
<dbReference type="PANTHER" id="PTHR37690:SF1">
    <property type="entry name" value="CHORISMATE DEHYDRATASE"/>
    <property type="match status" value="1"/>
</dbReference>
<name>A0A0U1KYX2_9FIRM</name>
<keyword evidence="2 4" id="KW-0474">Menaquinone biosynthesis</keyword>
<dbReference type="Pfam" id="PF02621">
    <property type="entry name" value="VitK2_biosynth"/>
    <property type="match status" value="1"/>
</dbReference>
<evidence type="ECO:0000256" key="4">
    <source>
        <dbReference type="HAMAP-Rule" id="MF_00995"/>
    </source>
</evidence>
<comment type="similarity">
    <text evidence="4">Belongs to the MqnA/MqnD family. MqnA subfamily.</text>
</comment>
<dbReference type="CDD" id="cd13634">
    <property type="entry name" value="PBP2_Sco4506"/>
    <property type="match status" value="1"/>
</dbReference>
<sequence length="275" mass="31432">MRPRVGHIQFINCLPLYYGLVKNDVLWDVELSKDTARELSRHLLEGRLDISPVPSIEYSRHWRELILLPGLSVSCDGPVASIYLVSKVPITELHNRKIALTNTSRTSQVLLKIILENKYHIHPNYFECPPHLGSMLLEADAALLIGDEALQIHYQVPSGLYAYDLGCEWKELTGCKMVFAVWAARRNFADDNPELVREVQRSFVHSMSYSLLHVEQVANDAARWECFDSGFLKAYFSTLQFGFDAGHQQGLREYYRRAQALGHISEAPELNFLEV</sequence>
<dbReference type="GO" id="GO:0009234">
    <property type="term" value="P:menaquinone biosynthetic process"/>
    <property type="evidence" value="ECO:0007669"/>
    <property type="project" value="UniProtKB-UniRule"/>
</dbReference>
<dbReference type="AlphaFoldDB" id="A0A0U1KYX2"/>
<dbReference type="PANTHER" id="PTHR37690">
    <property type="entry name" value="CHORISMATE DEHYDRATASE"/>
    <property type="match status" value="1"/>
</dbReference>
<dbReference type="InterPro" id="IPR003773">
    <property type="entry name" value="Menaquinone_biosynth"/>
</dbReference>
<dbReference type="UniPathway" id="UPA00079"/>
<dbReference type="SUPFAM" id="SSF53850">
    <property type="entry name" value="Periplasmic binding protein-like II"/>
    <property type="match status" value="1"/>
</dbReference>